<reference evidence="1" key="1">
    <citation type="journal article" date="2023" name="Science">
        <title>Genome structures resolve the early diversification of teleost fishes.</title>
        <authorList>
            <person name="Parey E."/>
            <person name="Louis A."/>
            <person name="Montfort J."/>
            <person name="Bouchez O."/>
            <person name="Roques C."/>
            <person name="Iampietro C."/>
            <person name="Lluch J."/>
            <person name="Castinel A."/>
            <person name="Donnadieu C."/>
            <person name="Desvignes T."/>
            <person name="Floi Bucao C."/>
            <person name="Jouanno E."/>
            <person name="Wen M."/>
            <person name="Mejri S."/>
            <person name="Dirks R."/>
            <person name="Jansen H."/>
            <person name="Henkel C."/>
            <person name="Chen W.J."/>
            <person name="Zahm M."/>
            <person name="Cabau C."/>
            <person name="Klopp C."/>
            <person name="Thompson A.W."/>
            <person name="Robinson-Rechavi M."/>
            <person name="Braasch I."/>
            <person name="Lecointre G."/>
            <person name="Bobe J."/>
            <person name="Postlethwait J.H."/>
            <person name="Berthelot C."/>
            <person name="Roest Crollius H."/>
            <person name="Guiguen Y."/>
        </authorList>
    </citation>
    <scope>NUCLEOTIDE SEQUENCE</scope>
    <source>
        <strain evidence="1">NC1722</strain>
    </source>
</reference>
<keyword evidence="2" id="KW-1185">Reference proteome</keyword>
<proteinExistence type="predicted"/>
<dbReference type="EMBL" id="JAINUG010000014">
    <property type="protein sequence ID" value="KAJ8414041.1"/>
    <property type="molecule type" value="Genomic_DNA"/>
</dbReference>
<dbReference type="AlphaFoldDB" id="A0AAD7WY78"/>
<evidence type="ECO:0000313" key="2">
    <source>
        <dbReference type="Proteomes" id="UP001221898"/>
    </source>
</evidence>
<dbReference type="Proteomes" id="UP001221898">
    <property type="component" value="Unassembled WGS sequence"/>
</dbReference>
<name>A0AAD7WY78_9TELE</name>
<protein>
    <submittedName>
        <fullName evidence="1">Uncharacterized protein</fullName>
    </submittedName>
</protein>
<accession>A0AAD7WY78</accession>
<organism evidence="1 2">
    <name type="scientific">Aldrovandia affinis</name>
    <dbReference type="NCBI Taxonomy" id="143900"/>
    <lineage>
        <taxon>Eukaryota</taxon>
        <taxon>Metazoa</taxon>
        <taxon>Chordata</taxon>
        <taxon>Craniata</taxon>
        <taxon>Vertebrata</taxon>
        <taxon>Euteleostomi</taxon>
        <taxon>Actinopterygii</taxon>
        <taxon>Neopterygii</taxon>
        <taxon>Teleostei</taxon>
        <taxon>Notacanthiformes</taxon>
        <taxon>Halosauridae</taxon>
        <taxon>Aldrovandia</taxon>
    </lineage>
</organism>
<comment type="caution">
    <text evidence="1">The sequence shown here is derived from an EMBL/GenBank/DDBJ whole genome shotgun (WGS) entry which is preliminary data.</text>
</comment>
<sequence length="86" mass="9758">MPSWSTFQRESRFRGLRCLAPGNQLKSISPKCFFVCVDVCAADYQLLIELACLSSAIYILQSSKKNPFNLKCFLRSVCLSNKKRST</sequence>
<evidence type="ECO:0000313" key="1">
    <source>
        <dbReference type="EMBL" id="KAJ8414041.1"/>
    </source>
</evidence>
<feature type="non-terminal residue" evidence="1">
    <location>
        <position position="86"/>
    </location>
</feature>
<gene>
    <name evidence="1" type="ORF">AAFF_G00066390</name>
</gene>